<comment type="caution">
    <text evidence="2">The sequence shown here is derived from an EMBL/GenBank/DDBJ whole genome shotgun (WGS) entry which is preliminary data.</text>
</comment>
<sequence>MEEYIDADYRDTENTFFLDKDITAYVEGLDDVVFWEDVFRKFAPSLKIIFYPHSRESEYKSGKQKVLTKDNIKNANSKLILCVDSDFDYLLKNEPVYSHPYIFHTYAYSIENFKVFSYNLNIIAKKCSLPLQETFCFIKFFEAYSKTIYEIFLYMFFFRKQEYNAKNQGLEVKSEILISNKNLNSVFGFDQSEIDLSNNGESLIKLLKDRVNECKLEIENKYENIDLKAIENDLIEEFEVKPENIYWYIRGHILYDCVVTHLLKKIVKIYQEERKNDYNIDSQEGKNKLNEYKNHTKGIHWETLLKDGHNSCLLYLELCPLMEKIKQDIDRYLQEFNLIKNKN</sequence>
<keyword evidence="3" id="KW-1185">Reference proteome</keyword>
<evidence type="ECO:0000313" key="3">
    <source>
        <dbReference type="Proteomes" id="UP000184550"/>
    </source>
</evidence>
<dbReference type="AlphaFoldDB" id="A0A7Z9BK30"/>
<dbReference type="EMBL" id="CZCU02000124">
    <property type="protein sequence ID" value="VXD15722.1"/>
    <property type="molecule type" value="Genomic_DNA"/>
</dbReference>
<dbReference type="RefSeq" id="WP_083616672.1">
    <property type="nucleotide sequence ID" value="NZ_LR734824.1"/>
</dbReference>
<dbReference type="GO" id="GO:0005524">
    <property type="term" value="F:ATP binding"/>
    <property type="evidence" value="ECO:0007669"/>
    <property type="project" value="UniProtKB-KW"/>
</dbReference>
<dbReference type="Proteomes" id="UP000184550">
    <property type="component" value="Unassembled WGS sequence"/>
</dbReference>
<dbReference type="InterPro" id="IPR029492">
    <property type="entry name" value="DUF4435"/>
</dbReference>
<keyword evidence="2" id="KW-0547">Nucleotide-binding</keyword>
<protein>
    <submittedName>
        <fullName evidence="2">ABC transporter ATP-binding protein</fullName>
    </submittedName>
</protein>
<proteinExistence type="predicted"/>
<dbReference type="OrthoDB" id="582514at2"/>
<dbReference type="Pfam" id="PF14491">
    <property type="entry name" value="DUF4435"/>
    <property type="match status" value="1"/>
</dbReference>
<feature type="domain" description="DUF4435" evidence="1">
    <location>
        <begin position="21"/>
        <end position="268"/>
    </location>
</feature>
<name>A0A7Z9BK30_9CYAN</name>
<evidence type="ECO:0000313" key="2">
    <source>
        <dbReference type="EMBL" id="VXD15722.1"/>
    </source>
</evidence>
<evidence type="ECO:0000259" key="1">
    <source>
        <dbReference type="Pfam" id="PF14491"/>
    </source>
</evidence>
<organism evidence="2 3">
    <name type="scientific">Planktothrix serta PCC 8927</name>
    <dbReference type="NCBI Taxonomy" id="671068"/>
    <lineage>
        <taxon>Bacteria</taxon>
        <taxon>Bacillati</taxon>
        <taxon>Cyanobacteriota</taxon>
        <taxon>Cyanophyceae</taxon>
        <taxon>Oscillatoriophycideae</taxon>
        <taxon>Oscillatoriales</taxon>
        <taxon>Microcoleaceae</taxon>
        <taxon>Planktothrix</taxon>
    </lineage>
</organism>
<keyword evidence="2" id="KW-0067">ATP-binding</keyword>
<reference evidence="2" key="1">
    <citation type="submission" date="2019-10" db="EMBL/GenBank/DDBJ databases">
        <authorList>
            <consortium name="Genoscope - CEA"/>
            <person name="William W."/>
        </authorList>
    </citation>
    <scope>NUCLEOTIDE SEQUENCE [LARGE SCALE GENOMIC DNA]</scope>
    <source>
        <strain evidence="2">BBR_PRJEB10992</strain>
    </source>
</reference>
<accession>A0A7Z9BK30</accession>
<gene>
    <name evidence="2" type="ORF">PL8927_50172</name>
</gene>